<comment type="caution">
    <text evidence="1">The sequence shown here is derived from an EMBL/GenBank/DDBJ whole genome shotgun (WGS) entry which is preliminary data.</text>
</comment>
<gene>
    <name evidence="1" type="ORF">AVEN_195111_1</name>
</gene>
<sequence length="100" mass="11664">MDLNKGPDSFTKDRYTPDVISFIITTNFPGGGHEKEQAVPLSRTYSHRVIVFHLIKMSRMGQFWSLRAIRRPRTADELKHRKCVSDTHPLDEYGRHEIII</sequence>
<dbReference type="AlphaFoldDB" id="A0A4Y2BHL3"/>
<dbReference type="Proteomes" id="UP000499080">
    <property type="component" value="Unassembled WGS sequence"/>
</dbReference>
<reference evidence="1 2" key="1">
    <citation type="journal article" date="2019" name="Sci. Rep.">
        <title>Orb-weaving spider Araneus ventricosus genome elucidates the spidroin gene catalogue.</title>
        <authorList>
            <person name="Kono N."/>
            <person name="Nakamura H."/>
            <person name="Ohtoshi R."/>
            <person name="Moran D.A.P."/>
            <person name="Shinohara A."/>
            <person name="Yoshida Y."/>
            <person name="Fujiwara M."/>
            <person name="Mori M."/>
            <person name="Tomita M."/>
            <person name="Arakawa K."/>
        </authorList>
    </citation>
    <scope>NUCLEOTIDE SEQUENCE [LARGE SCALE GENOMIC DNA]</scope>
</reference>
<proteinExistence type="predicted"/>
<keyword evidence="2" id="KW-1185">Reference proteome</keyword>
<organism evidence="1 2">
    <name type="scientific">Araneus ventricosus</name>
    <name type="common">Orbweaver spider</name>
    <name type="synonym">Epeira ventricosa</name>
    <dbReference type="NCBI Taxonomy" id="182803"/>
    <lineage>
        <taxon>Eukaryota</taxon>
        <taxon>Metazoa</taxon>
        <taxon>Ecdysozoa</taxon>
        <taxon>Arthropoda</taxon>
        <taxon>Chelicerata</taxon>
        <taxon>Arachnida</taxon>
        <taxon>Araneae</taxon>
        <taxon>Araneomorphae</taxon>
        <taxon>Entelegynae</taxon>
        <taxon>Araneoidea</taxon>
        <taxon>Araneidae</taxon>
        <taxon>Araneus</taxon>
    </lineage>
</organism>
<accession>A0A4Y2BHL3</accession>
<protein>
    <submittedName>
        <fullName evidence="1">Uncharacterized protein</fullName>
    </submittedName>
</protein>
<name>A0A4Y2BHL3_ARAVE</name>
<dbReference type="EMBL" id="BGPR01000077">
    <property type="protein sequence ID" value="GBL91217.1"/>
    <property type="molecule type" value="Genomic_DNA"/>
</dbReference>
<evidence type="ECO:0000313" key="2">
    <source>
        <dbReference type="Proteomes" id="UP000499080"/>
    </source>
</evidence>
<evidence type="ECO:0000313" key="1">
    <source>
        <dbReference type="EMBL" id="GBL91217.1"/>
    </source>
</evidence>